<organism evidence="1 2">
    <name type="scientific">Spiroplasma cantharicola</name>
    <dbReference type="NCBI Taxonomy" id="362837"/>
    <lineage>
        <taxon>Bacteria</taxon>
        <taxon>Bacillati</taxon>
        <taxon>Mycoplasmatota</taxon>
        <taxon>Mollicutes</taxon>
        <taxon>Entomoplasmatales</taxon>
        <taxon>Spiroplasmataceae</taxon>
        <taxon>Spiroplasma</taxon>
    </lineage>
</organism>
<dbReference type="STRING" id="362837.SCANT_v1c00160"/>
<reference evidence="1 2" key="1">
    <citation type="journal article" date="2015" name="Genome Announc.">
        <title>Complete Genome Sequence of Spiroplasma cantharicola CC-1T (DSM 21588), a Bacterium Isolated from Soldier Beetle (Cantharis carolinus).</title>
        <authorList>
            <person name="Lo W.S."/>
            <person name="Liu P.Y."/>
            <person name="Kuo C.H."/>
        </authorList>
    </citation>
    <scope>NUCLEOTIDE SEQUENCE [LARGE SCALE GENOMIC DNA]</scope>
    <source>
        <strain evidence="1 2">CC-1</strain>
    </source>
</reference>
<dbReference type="SUPFAM" id="SSF55331">
    <property type="entry name" value="Tautomerase/MIF"/>
    <property type="match status" value="1"/>
</dbReference>
<dbReference type="InterPro" id="IPR014347">
    <property type="entry name" value="Tautomerase/MIF_sf"/>
</dbReference>
<evidence type="ECO:0000313" key="2">
    <source>
        <dbReference type="Proteomes" id="UP000063919"/>
    </source>
</evidence>
<proteinExistence type="predicted"/>
<dbReference type="KEGG" id="scj:SCANT_v1c00160"/>
<protein>
    <recommendedName>
        <fullName evidence="3">DUF1904 domain-containing protein</fullName>
    </recommendedName>
</protein>
<sequence length="104" mass="12313">MPIFSFKGVEENHLKEYFKQIEELALIMNTDVKKIVFWNDSSILIGNGYEKDAIQVKIEWLARPLKQEEVVKHIQNFFTKISKNIYVIFEEINNFLYINGENKG</sequence>
<evidence type="ECO:0008006" key="3">
    <source>
        <dbReference type="Google" id="ProtNLM"/>
    </source>
</evidence>
<name>A0A0M5KC24_9MOLU</name>
<gene>
    <name evidence="1" type="ORF">SCANT_v1c00160</name>
</gene>
<dbReference type="PATRIC" id="fig|362837.3.peg.16"/>
<dbReference type="EMBL" id="CP012622">
    <property type="protein sequence ID" value="ALD65926.1"/>
    <property type="molecule type" value="Genomic_DNA"/>
</dbReference>
<dbReference type="Pfam" id="PF08921">
    <property type="entry name" value="DUF1904"/>
    <property type="match status" value="1"/>
</dbReference>
<evidence type="ECO:0000313" key="1">
    <source>
        <dbReference type="EMBL" id="ALD65926.1"/>
    </source>
</evidence>
<dbReference type="InterPro" id="IPR015017">
    <property type="entry name" value="DUF1904"/>
</dbReference>
<keyword evidence="2" id="KW-1185">Reference proteome</keyword>
<accession>A0A0M5KC24</accession>
<dbReference type="Proteomes" id="UP000063919">
    <property type="component" value="Chromosome"/>
</dbReference>
<dbReference type="OrthoDB" id="389471at2"/>
<dbReference type="Gene3D" id="3.30.429.10">
    <property type="entry name" value="Macrophage Migration Inhibitory Factor"/>
    <property type="match status" value="1"/>
</dbReference>
<dbReference type="AlphaFoldDB" id="A0A0M5KC24"/>